<keyword evidence="3" id="KW-1185">Reference proteome</keyword>
<gene>
    <name evidence="2" type="ORF">E2C01_092501</name>
</gene>
<protein>
    <submittedName>
        <fullName evidence="2">Uncharacterized protein</fullName>
    </submittedName>
</protein>
<accession>A0A5B7JK93</accession>
<name>A0A5B7JK93_PORTR</name>
<comment type="caution">
    <text evidence="2">The sequence shown here is derived from an EMBL/GenBank/DDBJ whole genome shotgun (WGS) entry which is preliminary data.</text>
</comment>
<reference evidence="2 3" key="1">
    <citation type="submission" date="2019-05" db="EMBL/GenBank/DDBJ databases">
        <title>Another draft genome of Portunus trituberculatus and its Hox gene families provides insights of decapod evolution.</title>
        <authorList>
            <person name="Jeong J.-H."/>
            <person name="Song I."/>
            <person name="Kim S."/>
            <person name="Choi T."/>
            <person name="Kim D."/>
            <person name="Ryu S."/>
            <person name="Kim W."/>
        </authorList>
    </citation>
    <scope>NUCLEOTIDE SEQUENCE [LARGE SCALE GENOMIC DNA]</scope>
    <source>
        <tissue evidence="2">Muscle</tissue>
    </source>
</reference>
<evidence type="ECO:0000313" key="2">
    <source>
        <dbReference type="EMBL" id="MPC97200.1"/>
    </source>
</evidence>
<feature type="region of interest" description="Disordered" evidence="1">
    <location>
        <begin position="1"/>
        <end position="20"/>
    </location>
</feature>
<sequence>MSSIASNQEEGERLVGNYGASSRGAEYGSRYKVLVRMERMGGRRVGYNERGRGVSENDEEM</sequence>
<proteinExistence type="predicted"/>
<dbReference type="Proteomes" id="UP000324222">
    <property type="component" value="Unassembled WGS sequence"/>
</dbReference>
<dbReference type="EMBL" id="VSRR010108967">
    <property type="protein sequence ID" value="MPC97200.1"/>
    <property type="molecule type" value="Genomic_DNA"/>
</dbReference>
<organism evidence="2 3">
    <name type="scientific">Portunus trituberculatus</name>
    <name type="common">Swimming crab</name>
    <name type="synonym">Neptunus trituberculatus</name>
    <dbReference type="NCBI Taxonomy" id="210409"/>
    <lineage>
        <taxon>Eukaryota</taxon>
        <taxon>Metazoa</taxon>
        <taxon>Ecdysozoa</taxon>
        <taxon>Arthropoda</taxon>
        <taxon>Crustacea</taxon>
        <taxon>Multicrustacea</taxon>
        <taxon>Malacostraca</taxon>
        <taxon>Eumalacostraca</taxon>
        <taxon>Eucarida</taxon>
        <taxon>Decapoda</taxon>
        <taxon>Pleocyemata</taxon>
        <taxon>Brachyura</taxon>
        <taxon>Eubrachyura</taxon>
        <taxon>Portunoidea</taxon>
        <taxon>Portunidae</taxon>
        <taxon>Portuninae</taxon>
        <taxon>Portunus</taxon>
    </lineage>
</organism>
<evidence type="ECO:0000313" key="3">
    <source>
        <dbReference type="Proteomes" id="UP000324222"/>
    </source>
</evidence>
<evidence type="ECO:0000256" key="1">
    <source>
        <dbReference type="SAM" id="MobiDB-lite"/>
    </source>
</evidence>
<dbReference type="AlphaFoldDB" id="A0A5B7JK93"/>